<dbReference type="Pfam" id="PF08245">
    <property type="entry name" value="Mur_ligase_M"/>
    <property type="match status" value="2"/>
</dbReference>
<sequence length="430" mass="48188">MKNFFKKIIIRVLNFESRIILFRFKPLIIAITGTVGKTSTKEAVCAVLKPYFDVRKSEKSYNSEIGVPLTILGLENAGKSFFYWFKNMFLGARKCLFSFSYPEILILEYGLDRPGDIGKLIKLAPPKIGIFTAVGKIPVHVEFFAGSEEIAKEKGKLIENLPADGFAILNYDDMTVLDYREKTRAKVITYGFGEGANIKASNYRLILKEAEEKIIPEGISFKVDYNGSNVPLRIFGGFGKSQVYAILAGLAVGVAMDLNLIELVGQLAQYAPPAGRLKLIEGIKQSYIIDDTYNASPMATHEALDLLKDLPAKRKIAVLGDMLELGRFTEQAHRAVGEKTAKIADLIFTFGGRAKFIADEAGERGFEKNKIFSYLVQEDLIKELKYQTQEGDLILVKGSQLMRMERIVKNIMAHPEQAKELLVRQDWEDT</sequence>
<dbReference type="InterPro" id="IPR051046">
    <property type="entry name" value="MurCDEF_CellWall_CoF430Synth"/>
</dbReference>
<comment type="caution">
    <text evidence="6">The sequence shown here is derived from an EMBL/GenBank/DDBJ whole genome shotgun (WGS) entry which is preliminary data.</text>
</comment>
<gene>
    <name evidence="6" type="ORF">A3H02_02105</name>
</gene>
<name>A0A1G2F5B3_9BACT</name>
<dbReference type="Gene3D" id="3.90.190.20">
    <property type="entry name" value="Mur ligase, C-terminal domain"/>
    <property type="match status" value="1"/>
</dbReference>
<dbReference type="InterPro" id="IPR004101">
    <property type="entry name" value="Mur_ligase_C"/>
</dbReference>
<keyword evidence="1" id="KW-0436">Ligase</keyword>
<evidence type="ECO:0000256" key="3">
    <source>
        <dbReference type="ARBA" id="ARBA00022840"/>
    </source>
</evidence>
<dbReference type="PANTHER" id="PTHR43024:SF1">
    <property type="entry name" value="UDP-N-ACETYLMURAMOYL-TRIPEPTIDE--D-ALANYL-D-ALANINE LIGASE"/>
    <property type="match status" value="1"/>
</dbReference>
<dbReference type="GO" id="GO:0005524">
    <property type="term" value="F:ATP binding"/>
    <property type="evidence" value="ECO:0007669"/>
    <property type="project" value="UniProtKB-KW"/>
</dbReference>
<evidence type="ECO:0000259" key="5">
    <source>
        <dbReference type="Pfam" id="PF08245"/>
    </source>
</evidence>
<evidence type="ECO:0000259" key="4">
    <source>
        <dbReference type="Pfam" id="PF02875"/>
    </source>
</evidence>
<dbReference type="STRING" id="1801726.A3H02_02105"/>
<reference evidence="6 7" key="1">
    <citation type="journal article" date="2016" name="Nat. Commun.">
        <title>Thousands of microbial genomes shed light on interconnected biogeochemical processes in an aquifer system.</title>
        <authorList>
            <person name="Anantharaman K."/>
            <person name="Brown C.T."/>
            <person name="Hug L.A."/>
            <person name="Sharon I."/>
            <person name="Castelle C.J."/>
            <person name="Probst A.J."/>
            <person name="Thomas B.C."/>
            <person name="Singh A."/>
            <person name="Wilkins M.J."/>
            <person name="Karaoz U."/>
            <person name="Brodie E.L."/>
            <person name="Williams K.H."/>
            <person name="Hubbard S.S."/>
            <person name="Banfield J.F."/>
        </authorList>
    </citation>
    <scope>NUCLEOTIDE SEQUENCE [LARGE SCALE GENOMIC DNA]</scope>
</reference>
<dbReference type="AlphaFoldDB" id="A0A1G2F5B3"/>
<evidence type="ECO:0000256" key="2">
    <source>
        <dbReference type="ARBA" id="ARBA00022741"/>
    </source>
</evidence>
<evidence type="ECO:0008006" key="8">
    <source>
        <dbReference type="Google" id="ProtNLM"/>
    </source>
</evidence>
<organism evidence="6 7">
    <name type="scientific">Candidatus Niyogibacteria bacterium RIFCSPLOWO2_12_FULL_41_13</name>
    <dbReference type="NCBI Taxonomy" id="1801726"/>
    <lineage>
        <taxon>Bacteria</taxon>
        <taxon>Candidatus Niyogiibacteriota</taxon>
    </lineage>
</organism>
<evidence type="ECO:0000256" key="1">
    <source>
        <dbReference type="ARBA" id="ARBA00022598"/>
    </source>
</evidence>
<feature type="domain" description="Mur ligase central" evidence="5">
    <location>
        <begin position="99"/>
        <end position="251"/>
    </location>
</feature>
<evidence type="ECO:0000313" key="6">
    <source>
        <dbReference type="EMBL" id="OGZ32751.1"/>
    </source>
</evidence>
<dbReference type="InterPro" id="IPR036565">
    <property type="entry name" value="Mur-like_cat_sf"/>
</dbReference>
<dbReference type="InterPro" id="IPR013221">
    <property type="entry name" value="Mur_ligase_cen"/>
</dbReference>
<dbReference type="Pfam" id="PF02875">
    <property type="entry name" value="Mur_ligase_C"/>
    <property type="match status" value="1"/>
</dbReference>
<feature type="domain" description="Mur ligase central" evidence="5">
    <location>
        <begin position="31"/>
        <end position="81"/>
    </location>
</feature>
<dbReference type="SUPFAM" id="SSF53244">
    <property type="entry name" value="MurD-like peptide ligases, peptide-binding domain"/>
    <property type="match status" value="1"/>
</dbReference>
<dbReference type="Proteomes" id="UP000176787">
    <property type="component" value="Unassembled WGS sequence"/>
</dbReference>
<dbReference type="SUPFAM" id="SSF53623">
    <property type="entry name" value="MurD-like peptide ligases, catalytic domain"/>
    <property type="match status" value="1"/>
</dbReference>
<protein>
    <recommendedName>
        <fullName evidence="8">UDP-N-acetylmuramoyl-tripeptide--D-alanyl-D-alanine ligase</fullName>
    </recommendedName>
</protein>
<dbReference type="GO" id="GO:0016881">
    <property type="term" value="F:acid-amino acid ligase activity"/>
    <property type="evidence" value="ECO:0007669"/>
    <property type="project" value="InterPro"/>
</dbReference>
<evidence type="ECO:0000313" key="7">
    <source>
        <dbReference type="Proteomes" id="UP000176787"/>
    </source>
</evidence>
<dbReference type="InterPro" id="IPR036615">
    <property type="entry name" value="Mur_ligase_C_dom_sf"/>
</dbReference>
<accession>A0A1G2F5B3</accession>
<proteinExistence type="predicted"/>
<keyword evidence="3" id="KW-0067">ATP-binding</keyword>
<dbReference type="PANTHER" id="PTHR43024">
    <property type="entry name" value="UDP-N-ACETYLMURAMOYL-TRIPEPTIDE--D-ALANYL-D-ALANINE LIGASE"/>
    <property type="match status" value="1"/>
</dbReference>
<feature type="domain" description="Mur ligase C-terminal" evidence="4">
    <location>
        <begin position="275"/>
        <end position="399"/>
    </location>
</feature>
<dbReference type="Gene3D" id="3.40.1190.10">
    <property type="entry name" value="Mur-like, catalytic domain"/>
    <property type="match status" value="1"/>
</dbReference>
<dbReference type="EMBL" id="MHMS01000002">
    <property type="protein sequence ID" value="OGZ32751.1"/>
    <property type="molecule type" value="Genomic_DNA"/>
</dbReference>
<keyword evidence="2" id="KW-0547">Nucleotide-binding</keyword>